<dbReference type="EMBL" id="CP014841">
    <property type="protein sequence ID" value="AND69783.1"/>
    <property type="molecule type" value="Genomic_DNA"/>
</dbReference>
<dbReference type="Proteomes" id="UP000077255">
    <property type="component" value="Chromosome"/>
</dbReference>
<accession>A0A160N1R3</accession>
<dbReference type="PATRIC" id="fig|445710.3.peg.2323"/>
<evidence type="ECO:0000313" key="2">
    <source>
        <dbReference type="EMBL" id="AND69783.1"/>
    </source>
</evidence>
<feature type="region of interest" description="Disordered" evidence="1">
    <location>
        <begin position="39"/>
        <end position="102"/>
    </location>
</feature>
<dbReference type="KEGG" id="dtx:ATSB10_23290"/>
<protein>
    <submittedName>
        <fullName evidence="2">Uncharacterized protein</fullName>
    </submittedName>
</protein>
<organism evidence="2 3">
    <name type="scientific">Dyella thiooxydans</name>
    <dbReference type="NCBI Taxonomy" id="445710"/>
    <lineage>
        <taxon>Bacteria</taxon>
        <taxon>Pseudomonadati</taxon>
        <taxon>Pseudomonadota</taxon>
        <taxon>Gammaproteobacteria</taxon>
        <taxon>Lysobacterales</taxon>
        <taxon>Rhodanobacteraceae</taxon>
        <taxon>Dyella</taxon>
    </lineage>
</organism>
<gene>
    <name evidence="2" type="ORF">ATSB10_23290</name>
</gene>
<evidence type="ECO:0000256" key="1">
    <source>
        <dbReference type="SAM" id="MobiDB-lite"/>
    </source>
</evidence>
<proteinExistence type="predicted"/>
<name>A0A160N1R3_9GAMM</name>
<feature type="compositionally biased region" description="Basic residues" evidence="1">
    <location>
        <begin position="59"/>
        <end position="76"/>
    </location>
</feature>
<reference evidence="2 3" key="1">
    <citation type="submission" date="2016-02" db="EMBL/GenBank/DDBJ databases">
        <title>Complete genome sequencing and analysis of ATSB10, Dyella thiooxydans isolated from rhizosphere soil of sunflower (Helianthus annuus L.).</title>
        <authorList>
            <person name="Lee Y."/>
            <person name="Hwangbo K."/>
            <person name="Chung H."/>
            <person name="Yoo J."/>
            <person name="Kim K.Y."/>
            <person name="Sa T.M."/>
            <person name="Um Y."/>
            <person name="Madhaiyan M."/>
        </authorList>
    </citation>
    <scope>NUCLEOTIDE SEQUENCE [LARGE SCALE GENOMIC DNA]</scope>
    <source>
        <strain evidence="2 3">ATSB10</strain>
    </source>
</reference>
<keyword evidence="3" id="KW-1185">Reference proteome</keyword>
<dbReference type="STRING" id="445710.ATSB10_23290"/>
<sequence length="102" mass="11439">MNPVKTSKCCECSMSRIGPRRTPAPDTRGRLQLQCPDARRGALRPQAGGIPPFRPVIRTGKHRWPGSTRQVRKRRPVAITRQSRERPSPAPRGSCTELELSE</sequence>
<evidence type="ECO:0000313" key="3">
    <source>
        <dbReference type="Proteomes" id="UP000077255"/>
    </source>
</evidence>
<dbReference type="AlphaFoldDB" id="A0A160N1R3"/>